<keyword evidence="2" id="KW-1185">Reference proteome</keyword>
<dbReference type="OrthoDB" id="5278943at2759"/>
<name>A0A9J7HPM9_BRAFL</name>
<evidence type="ECO:0000313" key="3">
    <source>
        <dbReference type="RefSeq" id="XP_035662202.1"/>
    </source>
</evidence>
<sequence>MAGPASRHKLPSIFCFKSRPGVFTHFTAWFSQSVPEETVRAWLQQEGKLADQSCAKFLFSVEADCPDTREFFRSSLYLDDRLSMFHADFVDATVQQGDMSVVPIGMYVLPPPELHPELEKRGKLAWMKTTGCKETILPSNCRKDSEDIKEDSVTGENIVGQREALSSLADSERPLAADSSENVTAVTFTSTVVQATKSQDHGEDIQQPTGFDERTSNEEVTEAQPKQGNNSKSASTSYSLEPEHSTKAHPDPGDSCRAPHRFLHSRLDDIPHVADLRMRSEVLQDFIPGSNGFNVKCRSK</sequence>
<reference evidence="3" key="2">
    <citation type="submission" date="2025-08" db="UniProtKB">
        <authorList>
            <consortium name="RefSeq"/>
        </authorList>
    </citation>
    <scope>IDENTIFICATION</scope>
    <source>
        <strain evidence="3">S238N-H82</strain>
        <tissue evidence="3">Testes</tissue>
    </source>
</reference>
<evidence type="ECO:0000256" key="1">
    <source>
        <dbReference type="SAM" id="MobiDB-lite"/>
    </source>
</evidence>
<dbReference type="RefSeq" id="XP_035662202.1">
    <property type="nucleotide sequence ID" value="XM_035806309.1"/>
</dbReference>
<evidence type="ECO:0000313" key="2">
    <source>
        <dbReference type="Proteomes" id="UP000001554"/>
    </source>
</evidence>
<feature type="compositionally biased region" description="Basic and acidic residues" evidence="1">
    <location>
        <begin position="241"/>
        <end position="254"/>
    </location>
</feature>
<dbReference type="PANTHER" id="PTHR35345:SF1">
    <property type="entry name" value="TELOMERE REPEATS-BINDING BOUQUET FORMATION PROTEIN 2"/>
    <property type="match status" value="1"/>
</dbReference>
<feature type="region of interest" description="Disordered" evidence="1">
    <location>
        <begin position="194"/>
        <end position="260"/>
    </location>
</feature>
<gene>
    <name evidence="3" type="primary">LOC118406346</name>
</gene>
<proteinExistence type="predicted"/>
<dbReference type="Proteomes" id="UP000001554">
    <property type="component" value="Chromosome 2"/>
</dbReference>
<dbReference type="GeneID" id="118406346"/>
<dbReference type="AlphaFoldDB" id="A0A9J7HPM9"/>
<reference evidence="2" key="1">
    <citation type="journal article" date="2020" name="Nat. Ecol. Evol.">
        <title>Deeply conserved synteny resolves early events in vertebrate evolution.</title>
        <authorList>
            <person name="Simakov O."/>
            <person name="Marletaz F."/>
            <person name="Yue J.X."/>
            <person name="O'Connell B."/>
            <person name="Jenkins J."/>
            <person name="Brandt A."/>
            <person name="Calef R."/>
            <person name="Tung C.H."/>
            <person name="Huang T.K."/>
            <person name="Schmutz J."/>
            <person name="Satoh N."/>
            <person name="Yu J.K."/>
            <person name="Putnam N.H."/>
            <person name="Green R.E."/>
            <person name="Rokhsar D.S."/>
        </authorList>
    </citation>
    <scope>NUCLEOTIDE SEQUENCE [LARGE SCALE GENOMIC DNA]</scope>
    <source>
        <strain evidence="2">S238N-H82</strain>
    </source>
</reference>
<organism evidence="2 3">
    <name type="scientific">Branchiostoma floridae</name>
    <name type="common">Florida lancelet</name>
    <name type="synonym">Amphioxus</name>
    <dbReference type="NCBI Taxonomy" id="7739"/>
    <lineage>
        <taxon>Eukaryota</taxon>
        <taxon>Metazoa</taxon>
        <taxon>Chordata</taxon>
        <taxon>Cephalochordata</taxon>
        <taxon>Leptocardii</taxon>
        <taxon>Amphioxiformes</taxon>
        <taxon>Branchiostomatidae</taxon>
        <taxon>Branchiostoma</taxon>
    </lineage>
</organism>
<dbReference type="Pfam" id="PF15101">
    <property type="entry name" value="TERB2"/>
    <property type="match status" value="1"/>
</dbReference>
<dbReference type="KEGG" id="bfo:118406346"/>
<accession>A0A9J7HPM9</accession>
<dbReference type="PANTHER" id="PTHR35345">
    <property type="entry name" value="TELOMERE REPEATS-BINDING BOUQUET FORMATION PROTEIN 2"/>
    <property type="match status" value="1"/>
</dbReference>
<feature type="compositionally biased region" description="Polar residues" evidence="1">
    <location>
        <begin position="224"/>
        <end position="239"/>
    </location>
</feature>
<dbReference type="InterPro" id="IPR028065">
    <property type="entry name" value="TERB2"/>
</dbReference>
<protein>
    <submittedName>
        <fullName evidence="3">Uncharacterized protein LOC118406346 isoform X1</fullName>
    </submittedName>
</protein>